<keyword evidence="3" id="KW-1185">Reference proteome</keyword>
<accession>A0ABD3T0W3</accession>
<feature type="compositionally biased region" description="Basic and acidic residues" evidence="1">
    <location>
        <begin position="1"/>
        <end position="12"/>
    </location>
</feature>
<dbReference type="Proteomes" id="UP001634393">
    <property type="component" value="Unassembled WGS sequence"/>
</dbReference>
<evidence type="ECO:0000313" key="3">
    <source>
        <dbReference type="Proteomes" id="UP001634393"/>
    </source>
</evidence>
<feature type="region of interest" description="Disordered" evidence="1">
    <location>
        <begin position="1"/>
        <end position="120"/>
    </location>
</feature>
<feature type="compositionally biased region" description="Basic and acidic residues" evidence="1">
    <location>
        <begin position="90"/>
        <end position="108"/>
    </location>
</feature>
<evidence type="ECO:0000313" key="2">
    <source>
        <dbReference type="EMBL" id="KAL3830215.1"/>
    </source>
</evidence>
<dbReference type="EMBL" id="JBJXBP010000005">
    <property type="protein sequence ID" value="KAL3830215.1"/>
    <property type="molecule type" value="Genomic_DNA"/>
</dbReference>
<evidence type="ECO:0000256" key="1">
    <source>
        <dbReference type="SAM" id="MobiDB-lite"/>
    </source>
</evidence>
<protein>
    <submittedName>
        <fullName evidence="2">Uncharacterized protein</fullName>
    </submittedName>
</protein>
<dbReference type="AlphaFoldDB" id="A0ABD3T0W3"/>
<gene>
    <name evidence="2" type="ORF">ACJIZ3_019017</name>
</gene>
<organism evidence="2 3">
    <name type="scientific">Penstemon smallii</name>
    <dbReference type="NCBI Taxonomy" id="265156"/>
    <lineage>
        <taxon>Eukaryota</taxon>
        <taxon>Viridiplantae</taxon>
        <taxon>Streptophyta</taxon>
        <taxon>Embryophyta</taxon>
        <taxon>Tracheophyta</taxon>
        <taxon>Spermatophyta</taxon>
        <taxon>Magnoliopsida</taxon>
        <taxon>eudicotyledons</taxon>
        <taxon>Gunneridae</taxon>
        <taxon>Pentapetalae</taxon>
        <taxon>asterids</taxon>
        <taxon>lamiids</taxon>
        <taxon>Lamiales</taxon>
        <taxon>Plantaginaceae</taxon>
        <taxon>Cheloneae</taxon>
        <taxon>Penstemon</taxon>
    </lineage>
</organism>
<sequence>MEDGVTEIKELISSENNNNNNSLTEHEGEEEKELGGFINNLITNLVSPLSPKSKAEEEGTTTTTTFAEDEKLDTGGGIFSDLISGILHQSEGDKEKDDGNEKVQKQEEVGGDGAGRGLIDNIVSHLPSPLADDAAPATDEASLLIHSIVRD</sequence>
<reference evidence="2 3" key="1">
    <citation type="submission" date="2024-12" db="EMBL/GenBank/DDBJ databases">
        <title>The unique morphological basis and parallel evolutionary history of personate flowers in Penstemon.</title>
        <authorList>
            <person name="Depatie T.H."/>
            <person name="Wessinger C.A."/>
        </authorList>
    </citation>
    <scope>NUCLEOTIDE SEQUENCE [LARGE SCALE GENOMIC DNA]</scope>
    <source>
        <strain evidence="2">WTNN_2</strain>
        <tissue evidence="2">Leaf</tissue>
    </source>
</reference>
<proteinExistence type="predicted"/>
<comment type="caution">
    <text evidence="2">The sequence shown here is derived from an EMBL/GenBank/DDBJ whole genome shotgun (WGS) entry which is preliminary data.</text>
</comment>
<name>A0ABD3T0W3_9LAMI</name>